<keyword evidence="5" id="KW-0597">Phosphoprotein</keyword>
<feature type="region of interest" description="Disordered" evidence="18">
    <location>
        <begin position="750"/>
        <end position="782"/>
    </location>
</feature>
<evidence type="ECO:0000256" key="2">
    <source>
        <dbReference type="ARBA" id="ARBA00004324"/>
    </source>
</evidence>
<gene>
    <name evidence="21" type="primary">PRPF40A</name>
</gene>
<dbReference type="Pfam" id="PF00397">
    <property type="entry name" value="WW"/>
    <property type="match status" value="1"/>
</dbReference>
<keyword evidence="7" id="KW-0677">Repeat</keyword>
<keyword evidence="6" id="KW-0507">mRNA processing</keyword>
<evidence type="ECO:0000256" key="6">
    <source>
        <dbReference type="ARBA" id="ARBA00022664"/>
    </source>
</evidence>
<keyword evidence="11" id="KW-0539">Nucleus</keyword>
<dbReference type="SUPFAM" id="SSF81698">
    <property type="entry name" value="FF domain"/>
    <property type="match status" value="5"/>
</dbReference>
<feature type="domain" description="FF" evidence="20">
    <location>
        <begin position="479"/>
        <end position="539"/>
    </location>
</feature>
<feature type="compositionally biased region" description="Low complexity" evidence="18">
    <location>
        <begin position="1"/>
        <end position="18"/>
    </location>
</feature>
<dbReference type="CDD" id="cd00201">
    <property type="entry name" value="WW"/>
    <property type="match status" value="2"/>
</dbReference>
<evidence type="ECO:0000256" key="11">
    <source>
        <dbReference type="ARBA" id="ARBA00023242"/>
    </source>
</evidence>
<dbReference type="FunFam" id="1.10.10.440:FF:000002">
    <property type="entry name" value="pre-mRNA-processing factor 40 homolog A isoform X1"/>
    <property type="match status" value="1"/>
</dbReference>
<feature type="domain" description="FF" evidence="20">
    <location>
        <begin position="399"/>
        <end position="459"/>
    </location>
</feature>
<evidence type="ECO:0000256" key="14">
    <source>
        <dbReference type="ARBA" id="ARBA00072041"/>
    </source>
</evidence>
<evidence type="ECO:0000256" key="18">
    <source>
        <dbReference type="SAM" id="MobiDB-lite"/>
    </source>
</evidence>
<dbReference type="GO" id="GO:0071004">
    <property type="term" value="C:U2-type prespliceosome"/>
    <property type="evidence" value="ECO:0007669"/>
    <property type="project" value="TreeGrafter"/>
</dbReference>
<feature type="compositionally biased region" description="Basic and acidic residues" evidence="18">
    <location>
        <begin position="127"/>
        <end position="149"/>
    </location>
</feature>
<dbReference type="SUPFAM" id="SSF51045">
    <property type="entry name" value="WW domain"/>
    <property type="match status" value="2"/>
</dbReference>
<dbReference type="Gene3D" id="1.10.10.440">
    <property type="entry name" value="FF domain"/>
    <property type="match status" value="5"/>
</dbReference>
<dbReference type="PROSITE" id="PS01159">
    <property type="entry name" value="WW_DOMAIN_1"/>
    <property type="match status" value="1"/>
</dbReference>
<dbReference type="GO" id="GO:0005685">
    <property type="term" value="C:U1 snRNP"/>
    <property type="evidence" value="ECO:0007669"/>
    <property type="project" value="TreeGrafter"/>
</dbReference>
<evidence type="ECO:0000256" key="17">
    <source>
        <dbReference type="SAM" id="Coils"/>
    </source>
</evidence>
<dbReference type="GO" id="GO:0016363">
    <property type="term" value="C:nuclear matrix"/>
    <property type="evidence" value="ECO:0007669"/>
    <property type="project" value="UniProtKB-SubCell"/>
</dbReference>
<feature type="domain" description="FF" evidence="20">
    <location>
        <begin position="332"/>
        <end position="386"/>
    </location>
</feature>
<dbReference type="Proteomes" id="UP000694563">
    <property type="component" value="Chromosome 7"/>
</dbReference>
<keyword evidence="8" id="KW-0832">Ubl conjugation</keyword>
<dbReference type="FunFam" id="2.20.70.10:FF:000102">
    <property type="entry name" value="Pre-mRNA-processing factor 40 homolog B"/>
    <property type="match status" value="1"/>
</dbReference>
<evidence type="ECO:0000259" key="19">
    <source>
        <dbReference type="PROSITE" id="PS50020"/>
    </source>
</evidence>
<dbReference type="InterPro" id="IPR039726">
    <property type="entry name" value="Prp40-like"/>
</dbReference>
<feature type="region of interest" description="Disordered" evidence="18">
    <location>
        <begin position="1"/>
        <end position="28"/>
    </location>
</feature>
<sequence length="782" mass="88370">MGHPGMPHYPPMGMHPMGQRPPNMPPVPHGMMPQMMPPMGGPPMGQMPGMMQSVMPGMMMSHMSQAAMQPTVPSHLGTYYYNTETKQSTWEKPDDLKTPAEQLLSKCPWKEYKSDSGKPYYYNSQTKESRWAKPKELEDLEGKSTKPDDATAATSAPAAATESASGASAAPATESSTATSAATGAAAEGDPAPAAASGDTDSAGTATAEEQGQPSAAPGTQDSSADTGTATAEEGAKQEGTADAAAKKEDEDAQPVKKTYTWNTKEEAKQAFKELLKEKRVPSNASWEQAMKMIINDPRYSALAKLSEKKQAFNAYKVQTEKEEKEEARSKYKEAKESFQRFLENHEKMTSTTRYKKAEQMFGEMEVWNAISERDRLEIYEDVLFFLSKKEKEQAKQLRKRNWEALKNILDNMANVTYCTTWSEAQQYLMDNPTFAEDEELQNMDKEDALICFEEHIRALEKEEEEEKQKSLLRERRRQRKNRESFQLFLDELHEHGQLHSMSSWMELYPAISSDIRFTSMLGQPGSTALDLFKFYVEDLKARYHDEKKIIKDILKDKGFVVEVNTSFEDFVTVISSTKRATTLDAGNIKLAFNSLLEKAEAREREREKEEARKMKRKESAFKSMLKQATPAIELDAVWEDIRDRFVKEPAFEDITLESERKRIFKDFLHVLEHECQHHHSKTKKHSKKSKKHHRKRSRSRSVSIPGTLPLPSQLGWGIPAGGPSFDWNSPLALWEGSLPGNATLPLSLCPQGNWDTSGSELSEGELEKQRRTLLEQLDEDQ</sequence>
<dbReference type="SMART" id="SM00456">
    <property type="entry name" value="WW"/>
    <property type="match status" value="2"/>
</dbReference>
<accession>A0A8C3TNV2</accession>
<evidence type="ECO:0000259" key="20">
    <source>
        <dbReference type="PROSITE" id="PS51676"/>
    </source>
</evidence>
<comment type="subcellular location">
    <subcellularLocation>
        <location evidence="1">Nucleus matrix</location>
    </subcellularLocation>
    <subcellularLocation>
        <location evidence="2">Nucleus speckle</location>
    </subcellularLocation>
</comment>
<dbReference type="AlphaFoldDB" id="A0A8C3TNV2"/>
<dbReference type="Pfam" id="PF25432">
    <property type="entry name" value="FF_PRPF40A"/>
    <property type="match status" value="1"/>
</dbReference>
<keyword evidence="3" id="KW-0488">Methylation</keyword>
<dbReference type="PANTHER" id="PTHR11864">
    <property type="entry name" value="PRE-MRNA-PROCESSING PROTEIN PRP40"/>
    <property type="match status" value="1"/>
</dbReference>
<keyword evidence="4" id="KW-1017">Isopeptide bond</keyword>
<dbReference type="FunFam" id="1.10.10.440:FF:000012">
    <property type="entry name" value="pre-mRNA-processing factor 40 homolog A isoform X2"/>
    <property type="match status" value="1"/>
</dbReference>
<keyword evidence="22" id="KW-1185">Reference proteome</keyword>
<dbReference type="InterPro" id="IPR002713">
    <property type="entry name" value="FF_domain"/>
</dbReference>
<reference evidence="21" key="2">
    <citation type="submission" date="2025-08" db="UniProtKB">
        <authorList>
            <consortium name="Ensembl"/>
        </authorList>
    </citation>
    <scope>IDENTIFICATION</scope>
</reference>
<evidence type="ECO:0000256" key="12">
    <source>
        <dbReference type="ARBA" id="ARBA00057440"/>
    </source>
</evidence>
<feature type="compositionally biased region" description="Basic residues" evidence="18">
    <location>
        <begin position="679"/>
        <end position="700"/>
    </location>
</feature>
<evidence type="ECO:0000256" key="15">
    <source>
        <dbReference type="ARBA" id="ARBA00078214"/>
    </source>
</evidence>
<dbReference type="FunFam" id="1.10.10.440:FF:000011">
    <property type="entry name" value="pre-mRNA-processing factor 40 homolog A isoform X1"/>
    <property type="match status" value="1"/>
</dbReference>
<feature type="compositionally biased region" description="Low complexity" evidence="18">
    <location>
        <begin position="150"/>
        <end position="210"/>
    </location>
</feature>
<organism evidence="21 22">
    <name type="scientific">Catharus ustulatus</name>
    <name type="common">Russet-backed thrush</name>
    <name type="synonym">Hylocichla ustulatus</name>
    <dbReference type="NCBI Taxonomy" id="91951"/>
    <lineage>
        <taxon>Eukaryota</taxon>
        <taxon>Metazoa</taxon>
        <taxon>Chordata</taxon>
        <taxon>Craniata</taxon>
        <taxon>Vertebrata</taxon>
        <taxon>Euteleostomi</taxon>
        <taxon>Archelosauria</taxon>
        <taxon>Archosauria</taxon>
        <taxon>Dinosauria</taxon>
        <taxon>Saurischia</taxon>
        <taxon>Theropoda</taxon>
        <taxon>Coelurosauria</taxon>
        <taxon>Aves</taxon>
        <taxon>Neognathae</taxon>
        <taxon>Neoaves</taxon>
        <taxon>Telluraves</taxon>
        <taxon>Australaves</taxon>
        <taxon>Passeriformes</taxon>
        <taxon>Turdidae</taxon>
        <taxon>Catharus</taxon>
    </lineage>
</organism>
<dbReference type="GO" id="GO:0003723">
    <property type="term" value="F:RNA binding"/>
    <property type="evidence" value="ECO:0007669"/>
    <property type="project" value="TreeGrafter"/>
</dbReference>
<dbReference type="InterPro" id="IPR036517">
    <property type="entry name" value="FF_domain_sf"/>
</dbReference>
<evidence type="ECO:0000256" key="3">
    <source>
        <dbReference type="ARBA" id="ARBA00022481"/>
    </source>
</evidence>
<feature type="domain" description="FF" evidence="20">
    <location>
        <begin position="614"/>
        <end position="671"/>
    </location>
</feature>
<feature type="domain" description="FF" evidence="20">
    <location>
        <begin position="265"/>
        <end position="319"/>
    </location>
</feature>
<feature type="coiled-coil region" evidence="17">
    <location>
        <begin position="318"/>
        <end position="345"/>
    </location>
</feature>
<dbReference type="PANTHER" id="PTHR11864:SF20">
    <property type="entry name" value="PRE-MRNA-PROCESSING FACTOR 40 HOMOLOG A"/>
    <property type="match status" value="1"/>
</dbReference>
<evidence type="ECO:0000256" key="4">
    <source>
        <dbReference type="ARBA" id="ARBA00022499"/>
    </source>
</evidence>
<name>A0A8C3TNV2_CATUS</name>
<keyword evidence="17" id="KW-0175">Coiled coil</keyword>
<dbReference type="Gene3D" id="2.20.70.10">
    <property type="match status" value="2"/>
</dbReference>
<reference evidence="21" key="1">
    <citation type="submission" date="2020-10" db="EMBL/GenBank/DDBJ databases">
        <title>Catharus ustulatus (Swainson's thrush) genome, bCatUst1, primary haplotype v2.</title>
        <authorList>
            <person name="Delmore K."/>
            <person name="Vafadar M."/>
            <person name="Formenti G."/>
            <person name="Chow W."/>
            <person name="Pelan S."/>
            <person name="Howe K."/>
            <person name="Rhie A."/>
            <person name="Mountcastle J."/>
            <person name="Haase B."/>
            <person name="Fedrigo O."/>
            <person name="Jarvis E.D."/>
        </authorList>
    </citation>
    <scope>NUCLEOTIDE SEQUENCE [LARGE SCALE GENOMIC DNA]</scope>
</reference>
<evidence type="ECO:0000313" key="22">
    <source>
        <dbReference type="Proteomes" id="UP000694563"/>
    </source>
</evidence>
<reference evidence="21" key="3">
    <citation type="submission" date="2025-09" db="UniProtKB">
        <authorList>
            <consortium name="Ensembl"/>
        </authorList>
    </citation>
    <scope>IDENTIFICATION</scope>
</reference>
<dbReference type="InterPro" id="IPR036020">
    <property type="entry name" value="WW_dom_sf"/>
</dbReference>
<feature type="domain" description="WW" evidence="19">
    <location>
        <begin position="78"/>
        <end position="95"/>
    </location>
</feature>
<dbReference type="GO" id="GO:0045292">
    <property type="term" value="P:mRNA cis splicing, via spliceosome"/>
    <property type="evidence" value="ECO:0007669"/>
    <property type="project" value="InterPro"/>
</dbReference>
<evidence type="ECO:0000256" key="1">
    <source>
        <dbReference type="ARBA" id="ARBA00004109"/>
    </source>
</evidence>
<evidence type="ECO:0000256" key="5">
    <source>
        <dbReference type="ARBA" id="ARBA00022553"/>
    </source>
</evidence>
<feature type="domain" description="WW" evidence="19">
    <location>
        <begin position="108"/>
        <end position="136"/>
    </location>
</feature>
<comment type="similarity">
    <text evidence="13">Belongs to the PRPF40 family.</text>
</comment>
<dbReference type="PROSITE" id="PS51676">
    <property type="entry name" value="FF"/>
    <property type="match status" value="6"/>
</dbReference>
<feature type="region of interest" description="Disordered" evidence="18">
    <location>
        <begin position="126"/>
        <end position="263"/>
    </location>
</feature>
<evidence type="ECO:0000256" key="8">
    <source>
        <dbReference type="ARBA" id="ARBA00022843"/>
    </source>
</evidence>
<dbReference type="SMART" id="SM00441">
    <property type="entry name" value="FF"/>
    <property type="match status" value="5"/>
</dbReference>
<dbReference type="GO" id="GO:0016607">
    <property type="term" value="C:nuclear speck"/>
    <property type="evidence" value="ECO:0007669"/>
    <property type="project" value="UniProtKB-SubCell"/>
</dbReference>
<evidence type="ECO:0000313" key="21">
    <source>
        <dbReference type="Ensembl" id="ENSCUSP00005001419.1"/>
    </source>
</evidence>
<dbReference type="FunFam" id="1.10.10.440:FF:000009">
    <property type="entry name" value="pre-mRNA-processing factor 40 homolog A isoform X1"/>
    <property type="match status" value="1"/>
</dbReference>
<dbReference type="Ensembl" id="ENSCUST00005001498.1">
    <property type="protein sequence ID" value="ENSCUSP00005001419.1"/>
    <property type="gene ID" value="ENSCUSG00005000720.1"/>
</dbReference>
<feature type="region of interest" description="Disordered" evidence="18">
    <location>
        <begin position="676"/>
        <end position="709"/>
    </location>
</feature>
<feature type="domain" description="FF" evidence="20">
    <location>
        <begin position="544"/>
        <end position="599"/>
    </location>
</feature>
<evidence type="ECO:0000256" key="9">
    <source>
        <dbReference type="ARBA" id="ARBA00022990"/>
    </source>
</evidence>
<dbReference type="Pfam" id="PF01846">
    <property type="entry name" value="FF"/>
    <property type="match status" value="4"/>
</dbReference>
<feature type="compositionally biased region" description="Low complexity" evidence="18">
    <location>
        <begin position="220"/>
        <end position="244"/>
    </location>
</feature>
<dbReference type="InterPro" id="IPR001202">
    <property type="entry name" value="WW_dom"/>
</dbReference>
<dbReference type="FunFam" id="1.10.10.440:FF:000003">
    <property type="entry name" value="Pre-mRNA processing factor 40 homolog A"/>
    <property type="match status" value="1"/>
</dbReference>
<evidence type="ECO:0000256" key="10">
    <source>
        <dbReference type="ARBA" id="ARBA00023187"/>
    </source>
</evidence>
<feature type="coiled-coil region" evidence="17">
    <location>
        <begin position="450"/>
        <end position="482"/>
    </location>
</feature>
<keyword evidence="9" id="KW-0007">Acetylation</keyword>
<protein>
    <recommendedName>
        <fullName evidence="14">Pre-mRNA-processing factor 40 homolog A</fullName>
    </recommendedName>
    <alternativeName>
        <fullName evidence="15">Formin-binding protein 11</fullName>
    </alternativeName>
    <alternativeName>
        <fullName evidence="16">Formin-binding protein 3</fullName>
    </alternativeName>
</protein>
<proteinExistence type="inferred from homology"/>
<evidence type="ECO:0000256" key="7">
    <source>
        <dbReference type="ARBA" id="ARBA00022737"/>
    </source>
</evidence>
<keyword evidence="10" id="KW-0508">mRNA splicing</keyword>
<dbReference type="PROSITE" id="PS50020">
    <property type="entry name" value="WW_DOMAIN_2"/>
    <property type="match status" value="2"/>
</dbReference>
<comment type="function">
    <text evidence="12">Binds to WASL/N-WASP and suppresses its translocation from the nucleus to the cytoplasm, thereby inhibiting its cytoplasmic function. Plays a role in the regulation of cell morphology and cytoskeletal organization. Required in the control of cell shape and migration. May play a role in cytokinesis. May be involved in pre-mRNA splicing.</text>
</comment>
<evidence type="ECO:0000256" key="13">
    <source>
        <dbReference type="ARBA" id="ARBA00061317"/>
    </source>
</evidence>
<evidence type="ECO:0000256" key="16">
    <source>
        <dbReference type="ARBA" id="ARBA00080815"/>
    </source>
</evidence>